<dbReference type="InterPro" id="IPR025166">
    <property type="entry name" value="Integrase_DNA_bind_dom"/>
</dbReference>
<name>A0A8J6QWI1_9BACT</name>
<dbReference type="PANTHER" id="PTHR30629">
    <property type="entry name" value="PROPHAGE INTEGRASE"/>
    <property type="match status" value="1"/>
</dbReference>
<dbReference type="GO" id="GO:0015074">
    <property type="term" value="P:DNA integration"/>
    <property type="evidence" value="ECO:0007669"/>
    <property type="project" value="UniProtKB-KW"/>
</dbReference>
<evidence type="ECO:0000313" key="5">
    <source>
        <dbReference type="Proteomes" id="UP000632828"/>
    </source>
</evidence>
<dbReference type="InterPro" id="IPR038488">
    <property type="entry name" value="Integrase_DNA-bd_sf"/>
</dbReference>
<dbReference type="Proteomes" id="UP000632828">
    <property type="component" value="Unassembled WGS sequence"/>
</dbReference>
<accession>A0A8J6QWI1</accession>
<keyword evidence="2" id="KW-0229">DNA integration</keyword>
<protein>
    <submittedName>
        <fullName evidence="4">DUF4102 domain-containing protein</fullName>
    </submittedName>
</protein>
<feature type="domain" description="Integrase DNA-binding" evidence="3">
    <location>
        <begin position="4"/>
        <end position="83"/>
    </location>
</feature>
<comment type="similarity">
    <text evidence="1">Belongs to the 'phage' integrase family.</text>
</comment>
<evidence type="ECO:0000259" key="3">
    <source>
        <dbReference type="Pfam" id="PF13356"/>
    </source>
</evidence>
<organism evidence="4 5">
    <name type="scientific">Pelovirga terrestris</name>
    <dbReference type="NCBI Taxonomy" id="2771352"/>
    <lineage>
        <taxon>Bacteria</taxon>
        <taxon>Pseudomonadati</taxon>
        <taxon>Thermodesulfobacteriota</taxon>
        <taxon>Desulfuromonadia</taxon>
        <taxon>Geobacterales</taxon>
        <taxon>Geobacteraceae</taxon>
        <taxon>Pelovirga</taxon>
    </lineage>
</organism>
<dbReference type="PANTHER" id="PTHR30629:SF2">
    <property type="entry name" value="PROPHAGE INTEGRASE INTS-RELATED"/>
    <property type="match status" value="1"/>
</dbReference>
<dbReference type="AlphaFoldDB" id="A0A8J6QWI1"/>
<dbReference type="Pfam" id="PF13356">
    <property type="entry name" value="Arm-DNA-bind_3"/>
    <property type="match status" value="1"/>
</dbReference>
<sequence>MKRFTDTWLRNLKPKAKLYEYREGDGFSVRIQPSGTKTFYYIYADAGKKQRVRIGEYGAMSLLEAREKAAALHSTRKRGTDLKLNCITIAEEALIHTNPRIRESSWEKAV</sequence>
<comment type="caution">
    <text evidence="4">The sequence shown here is derived from an EMBL/GenBank/DDBJ whole genome shotgun (WGS) entry which is preliminary data.</text>
</comment>
<reference evidence="4" key="1">
    <citation type="submission" date="2020-09" db="EMBL/GenBank/DDBJ databases">
        <title>Pelobacter alkaliphilus sp. nov., a novel anaerobic arsenate-reducing bacterium from terrestrial mud volcano.</title>
        <authorList>
            <person name="Khomyakova M.A."/>
            <person name="Merkel A.Y."/>
            <person name="Slobodkin A.I."/>
        </authorList>
    </citation>
    <scope>NUCLEOTIDE SEQUENCE</scope>
    <source>
        <strain evidence="4">M08fum</strain>
    </source>
</reference>
<dbReference type="EMBL" id="JACWUN010000001">
    <property type="protein sequence ID" value="MBD1399072.1"/>
    <property type="molecule type" value="Genomic_DNA"/>
</dbReference>
<proteinExistence type="inferred from homology"/>
<evidence type="ECO:0000256" key="2">
    <source>
        <dbReference type="ARBA" id="ARBA00022908"/>
    </source>
</evidence>
<dbReference type="Gene3D" id="3.30.160.390">
    <property type="entry name" value="Integrase, DNA-binding domain"/>
    <property type="match status" value="1"/>
</dbReference>
<dbReference type="InterPro" id="IPR050808">
    <property type="entry name" value="Phage_Integrase"/>
</dbReference>
<keyword evidence="5" id="KW-1185">Reference proteome</keyword>
<dbReference type="RefSeq" id="WP_191153352.1">
    <property type="nucleotide sequence ID" value="NZ_JACWUN010000001.1"/>
</dbReference>
<gene>
    <name evidence="4" type="ORF">ICT70_00110</name>
</gene>
<evidence type="ECO:0000313" key="4">
    <source>
        <dbReference type="EMBL" id="MBD1399072.1"/>
    </source>
</evidence>
<evidence type="ECO:0000256" key="1">
    <source>
        <dbReference type="ARBA" id="ARBA00008857"/>
    </source>
</evidence>